<dbReference type="FunFam" id="3.40.30.10:FF:000013">
    <property type="entry name" value="Blast:Protein SCO1 homolog, mitochondrial"/>
    <property type="match status" value="1"/>
</dbReference>
<dbReference type="PROSITE" id="PS51352">
    <property type="entry name" value="THIOREDOXIN_2"/>
    <property type="match status" value="1"/>
</dbReference>
<sequence>MQRIPLSSLLWALAVLAAGALLVFVMLRPAPPPVPQGADHERLPVADAVSGGPIELPVSTEGNRFRLADLEGQYVWVYFGYTACPDACPTSLGWISAALDRLPPELKDKVAAVLVSVDPERDDAQRLETYVGHFHPAIQAATGSHEELRPITERYGVYYERTEIDSAMGYVVDHSSSTYLIGPEGELLEIHPHGTSASELVATLQARIEGHEGRE</sequence>
<name>A0A0G3G4R1_9GAMM</name>
<evidence type="ECO:0000256" key="1">
    <source>
        <dbReference type="ARBA" id="ARBA00010996"/>
    </source>
</evidence>
<dbReference type="PATRIC" id="fig|106634.4.peg.2656"/>
<evidence type="ECO:0000259" key="5">
    <source>
        <dbReference type="PROSITE" id="PS51352"/>
    </source>
</evidence>
<dbReference type="Proteomes" id="UP000064201">
    <property type="component" value="Chromosome"/>
</dbReference>
<dbReference type="AlphaFoldDB" id="A0A0G3G4R1"/>
<evidence type="ECO:0000313" key="7">
    <source>
        <dbReference type="Proteomes" id="UP000064201"/>
    </source>
</evidence>
<dbReference type="KEGG" id="tvr:TVD_13025"/>
<keyword evidence="4" id="KW-1015">Disulfide bond</keyword>
<feature type="disulfide bond" description="Redox-active" evidence="4">
    <location>
        <begin position="84"/>
        <end position="88"/>
    </location>
</feature>
<dbReference type="RefSeq" id="WP_047251789.1">
    <property type="nucleotide sequence ID" value="NZ_CP011367.1"/>
</dbReference>
<proteinExistence type="inferred from homology"/>
<dbReference type="EMBL" id="CP011367">
    <property type="protein sequence ID" value="AKJ96223.1"/>
    <property type="molecule type" value="Genomic_DNA"/>
</dbReference>
<gene>
    <name evidence="6" type="ORF">TVD_13025</name>
</gene>
<evidence type="ECO:0000313" key="6">
    <source>
        <dbReference type="EMBL" id="AKJ96223.1"/>
    </source>
</evidence>
<comment type="similarity">
    <text evidence="1">Belongs to the SCO1/2 family.</text>
</comment>
<evidence type="ECO:0000256" key="2">
    <source>
        <dbReference type="ARBA" id="ARBA00023008"/>
    </source>
</evidence>
<dbReference type="STRING" id="106634.TVD_13025"/>
<keyword evidence="7" id="KW-1185">Reference proteome</keyword>
<dbReference type="PANTHER" id="PTHR12151:SF25">
    <property type="entry name" value="LINALOOL DEHYDRATASE_ISOMERASE DOMAIN-CONTAINING PROTEIN"/>
    <property type="match status" value="1"/>
</dbReference>
<protein>
    <submittedName>
        <fullName evidence="6">Electron transporter SenC</fullName>
    </submittedName>
</protein>
<dbReference type="InterPro" id="IPR003782">
    <property type="entry name" value="SCO1/SenC"/>
</dbReference>
<dbReference type="InterPro" id="IPR036249">
    <property type="entry name" value="Thioredoxin-like_sf"/>
</dbReference>
<feature type="binding site" evidence="3">
    <location>
        <position position="174"/>
    </location>
    <ligand>
        <name>Cu cation</name>
        <dbReference type="ChEBI" id="CHEBI:23378"/>
    </ligand>
</feature>
<evidence type="ECO:0000256" key="4">
    <source>
        <dbReference type="PIRSR" id="PIRSR603782-2"/>
    </source>
</evidence>
<keyword evidence="2 3" id="KW-0186">Copper</keyword>
<dbReference type="CDD" id="cd02968">
    <property type="entry name" value="SCO"/>
    <property type="match status" value="1"/>
</dbReference>
<keyword evidence="3" id="KW-0479">Metal-binding</keyword>
<dbReference type="GO" id="GO:0046872">
    <property type="term" value="F:metal ion binding"/>
    <property type="evidence" value="ECO:0007669"/>
    <property type="project" value="UniProtKB-KW"/>
</dbReference>
<feature type="domain" description="Thioredoxin" evidence="5">
    <location>
        <begin position="32"/>
        <end position="209"/>
    </location>
</feature>
<evidence type="ECO:0000256" key="3">
    <source>
        <dbReference type="PIRSR" id="PIRSR603782-1"/>
    </source>
</evidence>
<dbReference type="InterPro" id="IPR013766">
    <property type="entry name" value="Thioredoxin_domain"/>
</dbReference>
<reference evidence="6 7" key="1">
    <citation type="submission" date="2015-04" db="EMBL/GenBank/DDBJ databases">
        <title>Complete Sequence for the Genome of the Thioalkalivibrio versutus D301.</title>
        <authorList>
            <person name="Mu T."/>
            <person name="Zhou J."/>
            <person name="Xu X."/>
        </authorList>
    </citation>
    <scope>NUCLEOTIDE SEQUENCE [LARGE SCALE GENOMIC DNA]</scope>
    <source>
        <strain evidence="6 7">D301</strain>
    </source>
</reference>
<dbReference type="PANTHER" id="PTHR12151">
    <property type="entry name" value="ELECTRON TRANSPORT PROTIN SCO1/SENC FAMILY MEMBER"/>
    <property type="match status" value="1"/>
</dbReference>
<dbReference type="SUPFAM" id="SSF52833">
    <property type="entry name" value="Thioredoxin-like"/>
    <property type="match status" value="1"/>
</dbReference>
<feature type="binding site" evidence="3">
    <location>
        <position position="88"/>
    </location>
    <ligand>
        <name>Cu cation</name>
        <dbReference type="ChEBI" id="CHEBI:23378"/>
    </ligand>
</feature>
<organism evidence="6 7">
    <name type="scientific">Thioalkalivibrio versutus</name>
    <dbReference type="NCBI Taxonomy" id="106634"/>
    <lineage>
        <taxon>Bacteria</taxon>
        <taxon>Pseudomonadati</taxon>
        <taxon>Pseudomonadota</taxon>
        <taxon>Gammaproteobacteria</taxon>
        <taxon>Chromatiales</taxon>
        <taxon>Ectothiorhodospiraceae</taxon>
        <taxon>Thioalkalivibrio</taxon>
    </lineage>
</organism>
<accession>A0A0G3G4R1</accession>
<dbReference type="Pfam" id="PF02630">
    <property type="entry name" value="SCO1-SenC"/>
    <property type="match status" value="1"/>
</dbReference>
<feature type="binding site" evidence="3">
    <location>
        <position position="84"/>
    </location>
    <ligand>
        <name>Cu cation</name>
        <dbReference type="ChEBI" id="CHEBI:23378"/>
    </ligand>
</feature>
<dbReference type="OrthoDB" id="9790194at2"/>
<dbReference type="Gene3D" id="3.40.30.10">
    <property type="entry name" value="Glutaredoxin"/>
    <property type="match status" value="1"/>
</dbReference>